<organism evidence="1 2">
    <name type="scientific">Hwangdonia lutea</name>
    <dbReference type="NCBI Taxonomy" id="3075823"/>
    <lineage>
        <taxon>Bacteria</taxon>
        <taxon>Pseudomonadati</taxon>
        <taxon>Bacteroidota</taxon>
        <taxon>Flavobacteriia</taxon>
        <taxon>Flavobacteriales</taxon>
        <taxon>Flavobacteriaceae</taxon>
        <taxon>Hwangdonia</taxon>
    </lineage>
</organism>
<proteinExistence type="predicted"/>
<sequence length="372" mass="42322">MKTNDLIFQKGKFAYLCLLFLVVIFYSCKTENAVYVCTPCDLECDELIYTKPGIYSNCGMSLMKKSDLITNENQFGNKVEVQTGSGSFFMEGGMGNEENTIEVHYHKPKNFTVDSEILLVIPGAGRNGDTYRDSWIEVPEKNSILILSPMYPKKYYSFDEYHLGGLIKNSNLNNSIERIEGTNKIKLFEDKLTFDSNTNVSEWLFNDFDRIFDSAVETLNSNQTAYNLFGHSAGGHILHRFVLFQEHTKANKILASNASFYTLPNFSDSYPFGLKDTPVNDALLKKAFKKNLVVFLGEEDNENKTGGSFLQSKSADLQGNHRLERGKFFFYQAKQMATKINTDFNWELKIIPGVGHDYKNMGLAASYYLYSQ</sequence>
<protein>
    <recommendedName>
        <fullName evidence="3">Alpha/beta hydrolase</fullName>
    </recommendedName>
</protein>
<evidence type="ECO:0008006" key="3">
    <source>
        <dbReference type="Google" id="ProtNLM"/>
    </source>
</evidence>
<accession>A0AA97EN59</accession>
<dbReference type="InterPro" id="IPR029058">
    <property type="entry name" value="AB_hydrolase_fold"/>
</dbReference>
<dbReference type="SUPFAM" id="SSF53474">
    <property type="entry name" value="alpha/beta-Hydrolases"/>
    <property type="match status" value="1"/>
</dbReference>
<evidence type="ECO:0000313" key="2">
    <source>
        <dbReference type="Proteomes" id="UP001302486"/>
    </source>
</evidence>
<dbReference type="EMBL" id="CP136521">
    <property type="protein sequence ID" value="WOD43534.1"/>
    <property type="molecule type" value="Genomic_DNA"/>
</dbReference>
<dbReference type="AlphaFoldDB" id="A0AA97EN59"/>
<name>A0AA97EN59_9FLAO</name>
<evidence type="ECO:0000313" key="1">
    <source>
        <dbReference type="EMBL" id="WOD43534.1"/>
    </source>
</evidence>
<dbReference type="KEGG" id="hws:RNZ46_16215"/>
<gene>
    <name evidence="1" type="ORF">RNZ46_16215</name>
</gene>
<dbReference type="PROSITE" id="PS51257">
    <property type="entry name" value="PROKAR_LIPOPROTEIN"/>
    <property type="match status" value="1"/>
</dbReference>
<reference evidence="2" key="1">
    <citation type="submission" date="2024-06" db="EMBL/GenBank/DDBJ databases">
        <title>Hwangdonia haimaensis gen. nov., sp. nov., a member of the family Flavobacteriaceae isolated from the haima cold seep.</title>
        <authorList>
            <person name="Li J."/>
        </authorList>
    </citation>
    <scope>NUCLEOTIDE SEQUENCE [LARGE SCALE GENOMIC DNA]</scope>
    <source>
        <strain evidence="2">SCSIO 19198</strain>
    </source>
</reference>
<dbReference type="Proteomes" id="UP001302486">
    <property type="component" value="Chromosome"/>
</dbReference>
<keyword evidence="2" id="KW-1185">Reference proteome</keyword>
<dbReference type="Gene3D" id="3.40.50.1820">
    <property type="entry name" value="alpha/beta hydrolase"/>
    <property type="match status" value="1"/>
</dbReference>
<dbReference type="RefSeq" id="WP_316983218.1">
    <property type="nucleotide sequence ID" value="NZ_CP136521.1"/>
</dbReference>